<dbReference type="InterPro" id="IPR013216">
    <property type="entry name" value="Methyltransf_11"/>
</dbReference>
<protein>
    <submittedName>
        <fullName evidence="4">Methyltransferase domain protein</fullName>
    </submittedName>
</protein>
<comment type="caution">
    <text evidence="4">The sequence shown here is derived from an EMBL/GenBank/DDBJ whole genome shotgun (WGS) entry which is preliminary data.</text>
</comment>
<dbReference type="InterPro" id="IPR029063">
    <property type="entry name" value="SAM-dependent_MTases_sf"/>
</dbReference>
<dbReference type="PANTHER" id="PTHR13090:SF1">
    <property type="entry name" value="ARGININE-HYDROXYLASE NDUFAF5, MITOCHONDRIAL"/>
    <property type="match status" value="1"/>
</dbReference>
<dbReference type="PANTHER" id="PTHR13090">
    <property type="entry name" value="ARGININE-HYDROXYLASE NDUFAF5, MITOCHONDRIAL"/>
    <property type="match status" value="1"/>
</dbReference>
<dbReference type="Proteomes" id="UP000033671">
    <property type="component" value="Unassembled WGS sequence"/>
</dbReference>
<accession>A0A0F3P736</accession>
<dbReference type="InterPro" id="IPR050602">
    <property type="entry name" value="Malonyl-ACP_OMT"/>
</dbReference>
<name>A0A0F3P736_ORITS</name>
<dbReference type="CDD" id="cd02440">
    <property type="entry name" value="AdoMet_MTases"/>
    <property type="match status" value="1"/>
</dbReference>
<dbReference type="GO" id="GO:0032259">
    <property type="term" value="P:methylation"/>
    <property type="evidence" value="ECO:0007669"/>
    <property type="project" value="UniProtKB-KW"/>
</dbReference>
<gene>
    <name evidence="4" type="ORF">OTSTA716_0929</name>
</gene>
<reference evidence="4 5" key="1">
    <citation type="submission" date="2015-01" db="EMBL/GenBank/DDBJ databases">
        <title>Genome Sequencing of Rickettsiales.</title>
        <authorList>
            <person name="Daugherty S.C."/>
            <person name="Su Q."/>
            <person name="Abolude K."/>
            <person name="Beier-Sexton M."/>
            <person name="Carlyon J.A."/>
            <person name="Carter R."/>
            <person name="Day N.P."/>
            <person name="Dumler S.J."/>
            <person name="Dyachenko V."/>
            <person name="Godinez A."/>
            <person name="Kurtti T.J."/>
            <person name="Lichay M."/>
            <person name="Mullins K.E."/>
            <person name="Ott S."/>
            <person name="Pappas-Brown V."/>
            <person name="Paris D.H."/>
            <person name="Patel P."/>
            <person name="Richards A.L."/>
            <person name="Sadzewicz L."/>
            <person name="Sears K."/>
            <person name="Seidman D."/>
            <person name="Sengamalay N."/>
            <person name="Stenos J."/>
            <person name="Tallon L.J."/>
            <person name="Vincent G."/>
            <person name="Fraser C.M."/>
            <person name="Munderloh U."/>
            <person name="Dunning-Hotopp J.C."/>
        </authorList>
    </citation>
    <scope>NUCLEOTIDE SEQUENCE [LARGE SCALE GENOMIC DNA]</scope>
    <source>
        <strain evidence="4 5">TA716</strain>
    </source>
</reference>
<feature type="domain" description="Methyltransferase type 11" evidence="3">
    <location>
        <begin position="51"/>
        <end position="141"/>
    </location>
</feature>
<evidence type="ECO:0000256" key="2">
    <source>
        <dbReference type="ARBA" id="ARBA00022679"/>
    </source>
</evidence>
<sequence length="267" mass="30513">MNYIFNREAYRMQRNIKVANEIHSCSFLLNFCVDDIVCRLSQINQQFSNILDLGARNGILTSKLKKLYNKSNIVALEIAENLINQIHDNDIMKVIADDANIPFLNESFDLVASLLNMHWLNDFQIFLKQVLQVLTANGAFIGCLLGENTLSVLRKKLVEVESILQLPHTPHISPFIRVEDVVKLFQLAGFNVIVDIETIEVEYKSCLDLMKELGNMGEAAKFHQHQLGLHKKLLHFLMDEQSPISEKFDIIAFIAFKNPKSLSIKDL</sequence>
<organism evidence="4 5">
    <name type="scientific">Orientia tsutsugamushi str. TA716</name>
    <dbReference type="NCBI Taxonomy" id="1359175"/>
    <lineage>
        <taxon>Bacteria</taxon>
        <taxon>Pseudomonadati</taxon>
        <taxon>Pseudomonadota</taxon>
        <taxon>Alphaproteobacteria</taxon>
        <taxon>Rickettsiales</taxon>
        <taxon>Rickettsiaceae</taxon>
        <taxon>Rickettsieae</taxon>
        <taxon>Orientia</taxon>
    </lineage>
</organism>
<dbReference type="GO" id="GO:0008757">
    <property type="term" value="F:S-adenosylmethionine-dependent methyltransferase activity"/>
    <property type="evidence" value="ECO:0007669"/>
    <property type="project" value="InterPro"/>
</dbReference>
<keyword evidence="1 4" id="KW-0489">Methyltransferase</keyword>
<dbReference type="PATRIC" id="fig|1359175.3.peg.1738"/>
<evidence type="ECO:0000313" key="4">
    <source>
        <dbReference type="EMBL" id="KJV76140.1"/>
    </source>
</evidence>
<evidence type="ECO:0000256" key="1">
    <source>
        <dbReference type="ARBA" id="ARBA00022603"/>
    </source>
</evidence>
<dbReference type="Pfam" id="PF08241">
    <property type="entry name" value="Methyltransf_11"/>
    <property type="match status" value="1"/>
</dbReference>
<keyword evidence="2 4" id="KW-0808">Transferase</keyword>
<dbReference type="EMBL" id="LAOA01000029">
    <property type="protein sequence ID" value="KJV76140.1"/>
    <property type="molecule type" value="Genomic_DNA"/>
</dbReference>
<evidence type="ECO:0000259" key="3">
    <source>
        <dbReference type="Pfam" id="PF08241"/>
    </source>
</evidence>
<evidence type="ECO:0000313" key="5">
    <source>
        <dbReference type="Proteomes" id="UP000033671"/>
    </source>
</evidence>
<dbReference type="SUPFAM" id="SSF53335">
    <property type="entry name" value="S-adenosyl-L-methionine-dependent methyltransferases"/>
    <property type="match status" value="1"/>
</dbReference>
<dbReference type="Gene3D" id="3.40.50.150">
    <property type="entry name" value="Vaccinia Virus protein VP39"/>
    <property type="match status" value="1"/>
</dbReference>
<dbReference type="AlphaFoldDB" id="A0A0F3P736"/>
<proteinExistence type="predicted"/>